<dbReference type="OrthoDB" id="5638848at2"/>
<accession>A0A4D7DMD7</accession>
<keyword evidence="5" id="KW-1185">Reference proteome</keyword>
<dbReference type="Proteomes" id="UP000826513">
    <property type="component" value="Chromosome 1"/>
</dbReference>
<dbReference type="EMBL" id="CP072167">
    <property type="protein sequence ID" value="QYA07371.1"/>
    <property type="molecule type" value="Genomic_DNA"/>
</dbReference>
<reference evidence="3 5" key="2">
    <citation type="submission" date="2021-03" db="EMBL/GenBank/DDBJ databases">
        <title>Rapid diversification of plasmids in a genus of pathogenic and nitrogen fixing bacteria.</title>
        <authorList>
            <person name="Weisberg A.J."/>
            <person name="Miller M."/>
            <person name="Ream W."/>
            <person name="Grunwald N.J."/>
            <person name="Chang J.H."/>
        </authorList>
    </citation>
    <scope>NUCLEOTIDE SEQUENCE [LARGE SCALE GENOMIC DNA]</scope>
    <source>
        <strain evidence="3 5">AF3.44</strain>
    </source>
</reference>
<dbReference type="KEGG" id="alf:CFBP5473_04265"/>
<evidence type="ECO:0000259" key="1">
    <source>
        <dbReference type="Pfam" id="PF13521"/>
    </source>
</evidence>
<feature type="domain" description="NadR/Ttd14 AAA" evidence="1">
    <location>
        <begin position="5"/>
        <end position="166"/>
    </location>
</feature>
<dbReference type="STRING" id="1367849.GCA_000518585_03047"/>
<sequence length="177" mass="20309">MDNFVILSGCSGGGKSTLLAALRDRGFPTLEEPGRRVVQHQLKMNGHALPWLDLEAFLHEAIKLAKDDHESAASRSGPLFFDRGLIDAASALRHLSQDKWFEIVRNDFRYFRKVFLTPPWPEIYVTDAERQHELNAAIEEYDRLLRDFGELGYEVVILPKVSVEERTAFILDELEIR</sequence>
<dbReference type="Gene3D" id="3.40.50.300">
    <property type="entry name" value="P-loop containing nucleotide triphosphate hydrolases"/>
    <property type="match status" value="1"/>
</dbReference>
<evidence type="ECO:0000313" key="2">
    <source>
        <dbReference type="EMBL" id="QCI97198.1"/>
    </source>
</evidence>
<dbReference type="Proteomes" id="UP000298545">
    <property type="component" value="Chromosome circular"/>
</dbReference>
<evidence type="ECO:0000313" key="3">
    <source>
        <dbReference type="EMBL" id="QYA07371.1"/>
    </source>
</evidence>
<evidence type="ECO:0000313" key="4">
    <source>
        <dbReference type="Proteomes" id="UP000298545"/>
    </source>
</evidence>
<protein>
    <submittedName>
        <fullName evidence="2 3">ATPase</fullName>
    </submittedName>
</protein>
<gene>
    <name evidence="2" type="ORF">CFBP5473_04265</name>
    <name evidence="3" type="ORF">J5285_01135</name>
</gene>
<dbReference type="InterPro" id="IPR027417">
    <property type="entry name" value="P-loop_NTPase"/>
</dbReference>
<proteinExistence type="predicted"/>
<reference evidence="2 4" key="1">
    <citation type="submission" date="2019-04" db="EMBL/GenBank/DDBJ databases">
        <title>Complete genome sequence of Agrobacterium larrymoorei CFBP5473.</title>
        <authorList>
            <person name="Haryono M."/>
            <person name="Chou L."/>
            <person name="Lin Y.-C."/>
            <person name="Lai E.-M."/>
            <person name="Kuo C.-H."/>
        </authorList>
    </citation>
    <scope>NUCLEOTIDE SEQUENCE [LARGE SCALE GENOMIC DNA]</scope>
    <source>
        <strain evidence="2 4">CFBP5473</strain>
    </source>
</reference>
<dbReference type="SUPFAM" id="SSF52540">
    <property type="entry name" value="P-loop containing nucleoside triphosphate hydrolases"/>
    <property type="match status" value="1"/>
</dbReference>
<name>A0A4D7DMD7_9HYPH</name>
<dbReference type="EMBL" id="CP039691">
    <property type="protein sequence ID" value="QCI97198.1"/>
    <property type="molecule type" value="Genomic_DNA"/>
</dbReference>
<evidence type="ECO:0000313" key="5">
    <source>
        <dbReference type="Proteomes" id="UP000826513"/>
    </source>
</evidence>
<dbReference type="RefSeq" id="WP_027675768.1">
    <property type="nucleotide sequence ID" value="NZ_CP039691.1"/>
</dbReference>
<dbReference type="Pfam" id="PF13521">
    <property type="entry name" value="AAA_28"/>
    <property type="match status" value="1"/>
</dbReference>
<dbReference type="AlphaFoldDB" id="A0A4D7DMD7"/>
<dbReference type="InterPro" id="IPR038727">
    <property type="entry name" value="NadR/Ttd14_AAA_dom"/>
</dbReference>
<organism evidence="2 4">
    <name type="scientific">Agrobacterium larrymoorei</name>
    <dbReference type="NCBI Taxonomy" id="160699"/>
    <lineage>
        <taxon>Bacteria</taxon>
        <taxon>Pseudomonadati</taxon>
        <taxon>Pseudomonadota</taxon>
        <taxon>Alphaproteobacteria</taxon>
        <taxon>Hyphomicrobiales</taxon>
        <taxon>Rhizobiaceae</taxon>
        <taxon>Rhizobium/Agrobacterium group</taxon>
        <taxon>Agrobacterium</taxon>
    </lineage>
</organism>